<dbReference type="GO" id="GO:0016301">
    <property type="term" value="F:kinase activity"/>
    <property type="evidence" value="ECO:0007669"/>
    <property type="project" value="UniProtKB-KW"/>
</dbReference>
<keyword evidence="1" id="KW-0418">Kinase</keyword>
<evidence type="ECO:0000313" key="1">
    <source>
        <dbReference type="EMBL" id="SEI70010.1"/>
    </source>
</evidence>
<dbReference type="EMBL" id="FNZA01000001">
    <property type="protein sequence ID" value="SEI70010.1"/>
    <property type="molecule type" value="Genomic_DNA"/>
</dbReference>
<dbReference type="RefSeq" id="WP_092262850.1">
    <property type="nucleotide sequence ID" value="NZ_FNZA01000001.1"/>
</dbReference>
<organism evidence="1 2">
    <name type="scientific">Deinococcus reticulitermitis</name>
    <dbReference type="NCBI Taxonomy" id="856736"/>
    <lineage>
        <taxon>Bacteria</taxon>
        <taxon>Thermotogati</taxon>
        <taxon>Deinococcota</taxon>
        <taxon>Deinococci</taxon>
        <taxon>Deinococcales</taxon>
        <taxon>Deinococcaceae</taxon>
        <taxon>Deinococcus</taxon>
    </lineage>
</organism>
<dbReference type="STRING" id="856736.SAMN04488058_101380"/>
<gene>
    <name evidence="1" type="ORF">SAMN04488058_101380</name>
</gene>
<protein>
    <submittedName>
        <fullName evidence="1">Streptomycin 6-kinase</fullName>
    </submittedName>
</protein>
<proteinExistence type="predicted"/>
<keyword evidence="1" id="KW-0808">Transferase</keyword>
<dbReference type="OrthoDB" id="179394at2"/>
<dbReference type="Proteomes" id="UP000199223">
    <property type="component" value="Unassembled WGS sequence"/>
</dbReference>
<dbReference type="GO" id="GO:0016773">
    <property type="term" value="F:phosphotransferase activity, alcohol group as acceptor"/>
    <property type="evidence" value="ECO:0007669"/>
    <property type="project" value="InterPro"/>
</dbReference>
<name>A0A1H6T175_9DEIO</name>
<sequence length="270" mass="29501">MSPAPAVFRPLLTRWDLTPDGPPIHTHSSDLLPVRFRGEPAMLKIARIDEEELGHRWLVWRGGVGAARTYAHDGAALLLERLPSRPSLTALVHAGHDDEATRQLCGVAARIHAPSPHPAPELPPLAGWFRALTDAADRNGTLRAAWATAQGLLRDQREVLPLHGDLHHANALHSPERGWLAIDPKGLIGERTFDFANLLCNPDLEVATRPGRLARQVALIADLGGLERARLLRWVVAYAGLSAAWWLEDEEEGQAAQVLEVARLALAELG</sequence>
<evidence type="ECO:0000313" key="2">
    <source>
        <dbReference type="Proteomes" id="UP000199223"/>
    </source>
</evidence>
<keyword evidence="2" id="KW-1185">Reference proteome</keyword>
<dbReference type="InterPro" id="IPR011009">
    <property type="entry name" value="Kinase-like_dom_sf"/>
</dbReference>
<dbReference type="Pfam" id="PF04655">
    <property type="entry name" value="APH_6_hur"/>
    <property type="match status" value="1"/>
</dbReference>
<reference evidence="2" key="1">
    <citation type="submission" date="2016-10" db="EMBL/GenBank/DDBJ databases">
        <authorList>
            <person name="Varghese N."/>
            <person name="Submissions S."/>
        </authorList>
    </citation>
    <scope>NUCLEOTIDE SEQUENCE [LARGE SCALE GENOMIC DNA]</scope>
    <source>
        <strain evidence="2">CGMCC 1.10218</strain>
    </source>
</reference>
<dbReference type="GO" id="GO:0019748">
    <property type="term" value="P:secondary metabolic process"/>
    <property type="evidence" value="ECO:0007669"/>
    <property type="project" value="InterPro"/>
</dbReference>
<dbReference type="AlphaFoldDB" id="A0A1H6T175"/>
<dbReference type="InterPro" id="IPR006748">
    <property type="entry name" value="NH2Glyco/OHUrea_AB-resist_kin"/>
</dbReference>
<accession>A0A1H6T175</accession>
<dbReference type="SUPFAM" id="SSF56112">
    <property type="entry name" value="Protein kinase-like (PK-like)"/>
    <property type="match status" value="1"/>
</dbReference>